<organism evidence="2">
    <name type="scientific">marine sediment metagenome</name>
    <dbReference type="NCBI Taxonomy" id="412755"/>
    <lineage>
        <taxon>unclassified sequences</taxon>
        <taxon>metagenomes</taxon>
        <taxon>ecological metagenomes</taxon>
    </lineage>
</organism>
<feature type="domain" description="Cthe-2314-like HEPN" evidence="1">
    <location>
        <begin position="36"/>
        <end position="193"/>
    </location>
</feature>
<dbReference type="AlphaFoldDB" id="X1UUM5"/>
<reference evidence="2" key="1">
    <citation type="journal article" date="2014" name="Front. Microbiol.">
        <title>High frequency of phylogenetically diverse reductive dehalogenase-homologous genes in deep subseafloor sedimentary metagenomes.</title>
        <authorList>
            <person name="Kawai M."/>
            <person name="Futagami T."/>
            <person name="Toyoda A."/>
            <person name="Takaki Y."/>
            <person name="Nishi S."/>
            <person name="Hori S."/>
            <person name="Arai W."/>
            <person name="Tsubouchi T."/>
            <person name="Morono Y."/>
            <person name="Uchiyama I."/>
            <person name="Ito T."/>
            <person name="Fujiyama A."/>
            <person name="Inagaki F."/>
            <person name="Takami H."/>
        </authorList>
    </citation>
    <scope>NUCLEOTIDE SEQUENCE</scope>
    <source>
        <strain evidence="2">Expedition CK06-06</strain>
    </source>
</reference>
<evidence type="ECO:0000313" key="2">
    <source>
        <dbReference type="EMBL" id="GAJ21203.1"/>
    </source>
</evidence>
<gene>
    <name evidence="2" type="ORF">S12H4_55420</name>
</gene>
<dbReference type="EMBL" id="BARW01035547">
    <property type="protein sequence ID" value="GAJ21203.1"/>
    <property type="molecule type" value="Genomic_DNA"/>
</dbReference>
<proteinExistence type="predicted"/>
<dbReference type="InterPro" id="IPR041394">
    <property type="entry name" value="HEPN_Cthe2314"/>
</dbReference>
<name>X1UUM5_9ZZZZ</name>
<protein>
    <recommendedName>
        <fullName evidence="1">Cthe-2314-like HEPN domain-containing protein</fullName>
    </recommendedName>
</protein>
<sequence length="204" mass="24227">MPSLSRRRKLKSPEDEKQNDSWWSFHFATRLKLDGADYFCRQVLGAASMPDYLGLPLLAHRQLTWHLDAFFFELMSACDTLLQELNIVYAYDLGLKPREVRWEKIQPKLPKELVKYMEEEWEKARLEKIRKYRNMATHHYRVPTGSGQAGWGDKPLDYSTHNVYIYYLDDTGDLQQENISVCTEYLKNMVRYISGVWKEMAQKF</sequence>
<accession>X1UUM5</accession>
<evidence type="ECO:0000259" key="1">
    <source>
        <dbReference type="Pfam" id="PF18730"/>
    </source>
</evidence>
<dbReference type="Pfam" id="PF18730">
    <property type="entry name" value="HEPN_Cthe2314"/>
    <property type="match status" value="1"/>
</dbReference>
<comment type="caution">
    <text evidence="2">The sequence shown here is derived from an EMBL/GenBank/DDBJ whole genome shotgun (WGS) entry which is preliminary data.</text>
</comment>
<feature type="non-terminal residue" evidence="2">
    <location>
        <position position="204"/>
    </location>
</feature>